<comment type="caution">
    <text evidence="13">The sequence shown here is derived from an EMBL/GenBank/DDBJ whole genome shotgun (WGS) entry which is preliminary data.</text>
</comment>
<comment type="similarity">
    <text evidence="1 10">Belongs to the class-I pyridine nucleotide-disulfide oxidoreductase family.</text>
</comment>
<feature type="domain" description="Pyridine nucleotide-disulphide oxidoreductase dimerisation" evidence="11">
    <location>
        <begin position="379"/>
        <end position="488"/>
    </location>
</feature>
<dbReference type="SUPFAM" id="SSF51905">
    <property type="entry name" value="FAD/NAD(P)-binding domain"/>
    <property type="match status" value="1"/>
</dbReference>
<dbReference type="RefSeq" id="WP_322877196.1">
    <property type="nucleotide sequence ID" value="NZ_JAVMIP010000002.1"/>
</dbReference>
<evidence type="ECO:0000256" key="10">
    <source>
        <dbReference type="RuleBase" id="RU003691"/>
    </source>
</evidence>
<accession>A0AAE4FRW6</accession>
<dbReference type="EMBL" id="JAVMIP010000002">
    <property type="protein sequence ID" value="MDS3859900.1"/>
    <property type="molecule type" value="Genomic_DNA"/>
</dbReference>
<evidence type="ECO:0000259" key="12">
    <source>
        <dbReference type="Pfam" id="PF07992"/>
    </source>
</evidence>
<keyword evidence="8" id="KW-0547">Nucleotide-binding</keyword>
<evidence type="ECO:0000256" key="4">
    <source>
        <dbReference type="ARBA" id="ARBA00022857"/>
    </source>
</evidence>
<comment type="cofactor">
    <cofactor evidence="8">
        <name>FAD</name>
        <dbReference type="ChEBI" id="CHEBI:57692"/>
    </cofactor>
    <text evidence="8">Binds 1 FAD per subunit.</text>
</comment>
<evidence type="ECO:0000256" key="9">
    <source>
        <dbReference type="PIRSR" id="PIRSR000350-4"/>
    </source>
</evidence>
<dbReference type="PRINTS" id="PR00368">
    <property type="entry name" value="FADPNR"/>
</dbReference>
<evidence type="ECO:0000256" key="7">
    <source>
        <dbReference type="ARBA" id="ARBA00023284"/>
    </source>
</evidence>
<keyword evidence="5 10" id="KW-0560">Oxidoreductase</keyword>
<feature type="binding site" evidence="8">
    <location>
        <position position="299"/>
    </location>
    <ligand>
        <name>NAD(+)</name>
        <dbReference type="ChEBI" id="CHEBI:57540"/>
    </ligand>
</feature>
<keyword evidence="2 10" id="KW-0285">Flavoprotein</keyword>
<evidence type="ECO:0000256" key="1">
    <source>
        <dbReference type="ARBA" id="ARBA00007532"/>
    </source>
</evidence>
<dbReference type="PANTHER" id="PTHR43014:SF2">
    <property type="entry name" value="MERCURIC REDUCTASE"/>
    <property type="match status" value="1"/>
</dbReference>
<organism evidence="13 14">
    <name type="scientific">Pseudocalidococcus azoricus BACA0444</name>
    <dbReference type="NCBI Taxonomy" id="2918990"/>
    <lineage>
        <taxon>Bacteria</taxon>
        <taxon>Bacillati</taxon>
        <taxon>Cyanobacteriota</taxon>
        <taxon>Cyanophyceae</taxon>
        <taxon>Acaryochloridales</taxon>
        <taxon>Thermosynechococcaceae</taxon>
        <taxon>Pseudocalidococcus</taxon>
        <taxon>Pseudocalidococcus azoricus</taxon>
    </lineage>
</organism>
<dbReference type="PANTHER" id="PTHR43014">
    <property type="entry name" value="MERCURIC REDUCTASE"/>
    <property type="match status" value="1"/>
</dbReference>
<dbReference type="PRINTS" id="PR00411">
    <property type="entry name" value="PNDRDTASEI"/>
</dbReference>
<reference evidence="14" key="1">
    <citation type="submission" date="2023-07" db="EMBL/GenBank/DDBJ databases">
        <authorList>
            <person name="Luz R."/>
            <person name="Cordeiro R."/>
            <person name="Fonseca A."/>
            <person name="Goncalves V."/>
        </authorList>
    </citation>
    <scope>NUCLEOTIDE SEQUENCE [LARGE SCALE GENOMIC DNA]</scope>
    <source>
        <strain evidence="14">BACA0444</strain>
    </source>
</reference>
<gene>
    <name evidence="13" type="ORF">RIF25_03670</name>
</gene>
<dbReference type="NCBIfam" id="NF004991">
    <property type="entry name" value="PRK06370.1-3"/>
    <property type="match status" value="1"/>
</dbReference>
<dbReference type="Proteomes" id="UP001268256">
    <property type="component" value="Unassembled WGS sequence"/>
</dbReference>
<dbReference type="GO" id="GO:0050660">
    <property type="term" value="F:flavin adenine dinucleotide binding"/>
    <property type="evidence" value="ECO:0007669"/>
    <property type="project" value="TreeGrafter"/>
</dbReference>
<dbReference type="Gene3D" id="3.30.390.30">
    <property type="match status" value="1"/>
</dbReference>
<dbReference type="PIRSF" id="PIRSF000350">
    <property type="entry name" value="Mercury_reductase_MerA"/>
    <property type="match status" value="1"/>
</dbReference>
<keyword evidence="7 10" id="KW-0676">Redox-active center</keyword>
<name>A0AAE4FRW6_9CYAN</name>
<evidence type="ECO:0000256" key="5">
    <source>
        <dbReference type="ARBA" id="ARBA00023002"/>
    </source>
</evidence>
<feature type="binding site" evidence="8">
    <location>
        <begin position="206"/>
        <end position="213"/>
    </location>
    <ligand>
        <name>NAD(+)</name>
        <dbReference type="ChEBI" id="CHEBI:57540"/>
    </ligand>
</feature>
<dbReference type="GO" id="GO:0003955">
    <property type="term" value="F:NAD(P)H dehydrogenase (quinone) activity"/>
    <property type="evidence" value="ECO:0007669"/>
    <property type="project" value="TreeGrafter"/>
</dbReference>
<dbReference type="InterPro" id="IPR001100">
    <property type="entry name" value="Pyr_nuc-diS_OxRdtase"/>
</dbReference>
<dbReference type="Pfam" id="PF07992">
    <property type="entry name" value="Pyr_redox_2"/>
    <property type="match status" value="1"/>
</dbReference>
<dbReference type="GO" id="GO:0016668">
    <property type="term" value="F:oxidoreductase activity, acting on a sulfur group of donors, NAD(P) as acceptor"/>
    <property type="evidence" value="ECO:0007669"/>
    <property type="project" value="InterPro"/>
</dbReference>
<evidence type="ECO:0000256" key="3">
    <source>
        <dbReference type="ARBA" id="ARBA00022827"/>
    </source>
</evidence>
<keyword evidence="3 8" id="KW-0274">FAD</keyword>
<feature type="domain" description="FAD/NAD(P)-binding" evidence="12">
    <location>
        <begin position="32"/>
        <end position="352"/>
    </location>
</feature>
<evidence type="ECO:0000313" key="14">
    <source>
        <dbReference type="Proteomes" id="UP001268256"/>
    </source>
</evidence>
<dbReference type="Gene3D" id="3.50.50.60">
    <property type="entry name" value="FAD/NAD(P)-binding domain"/>
    <property type="match status" value="2"/>
</dbReference>
<feature type="binding site" evidence="8">
    <location>
        <position position="80"/>
    </location>
    <ligand>
        <name>FAD</name>
        <dbReference type="ChEBI" id="CHEBI:57692"/>
    </ligand>
</feature>
<feature type="disulfide bond" description="Redox-active" evidence="9">
    <location>
        <begin position="71"/>
        <end position="76"/>
    </location>
</feature>
<evidence type="ECO:0000256" key="6">
    <source>
        <dbReference type="ARBA" id="ARBA00023157"/>
    </source>
</evidence>
<dbReference type="InterPro" id="IPR004099">
    <property type="entry name" value="Pyr_nucl-diS_OxRdtase_dimer"/>
</dbReference>
<feature type="binding site" evidence="8">
    <location>
        <position position="340"/>
    </location>
    <ligand>
        <name>FAD</name>
        <dbReference type="ChEBI" id="CHEBI:57692"/>
    </ligand>
</feature>
<evidence type="ECO:0000259" key="11">
    <source>
        <dbReference type="Pfam" id="PF02852"/>
    </source>
</evidence>
<dbReference type="FunFam" id="3.30.390.30:FF:000001">
    <property type="entry name" value="Dihydrolipoyl dehydrogenase"/>
    <property type="match status" value="1"/>
</dbReference>
<sequence>MSLPLPLDAFNQSLLAQVHPPDWVNPTPLKCYDLLVIGGGTAGLVTAIGAAELRLGLKIALVEQSLLGGDCLNWGCVPSKTLIAVARKVDQIRNASRFGIHCPQAPIVEFAKVMERVRQVRADISHHDSVERCHQAGIDVFFGTAQFRDPHHLQVQQQLLPFKRVVIATGARATIPHIPGLEAVPFYTNETIFNLTELPQKLAIIGGGPIGCELGQALQRLGSQVTIFQRPEQILPQEDFETAQLIALQLQQDGIEIKTATQIHQVIATANQTQIEFQSPKTNPEIQSVTVDEVLIAAGRTPNLETLNLEAAGIEVQPGRGIVVNDYLQTSQSHIFAVGDVCQAWKFTHAADAGARIVIKNALFSPWGLGRSKVSRLLIPRVTYTDPEIASVGISAAQAKSQNLKINVLTIPFTDVDRAVTEGDTQGFLELVLSDNCDRILGAVIVGHGAGELISYITQAMGTNQGLTRFSQTIFPYPTQAEILKKAADRYYQATLLRPGSQALLKLVRWLAR</sequence>
<dbReference type="AlphaFoldDB" id="A0AAE4FRW6"/>
<dbReference type="PROSITE" id="PS00076">
    <property type="entry name" value="PYRIDINE_REDOX_1"/>
    <property type="match status" value="1"/>
</dbReference>
<dbReference type="InterPro" id="IPR023753">
    <property type="entry name" value="FAD/NAD-binding_dom"/>
</dbReference>
<evidence type="ECO:0000256" key="8">
    <source>
        <dbReference type="PIRSR" id="PIRSR000350-3"/>
    </source>
</evidence>
<keyword evidence="8" id="KW-0520">NAD</keyword>
<keyword evidence="6" id="KW-1015">Disulfide bond</keyword>
<keyword evidence="4" id="KW-0521">NADP</keyword>
<dbReference type="InterPro" id="IPR036188">
    <property type="entry name" value="FAD/NAD-bd_sf"/>
</dbReference>
<dbReference type="InterPro" id="IPR016156">
    <property type="entry name" value="FAD/NAD-linked_Rdtase_dimer_sf"/>
</dbReference>
<proteinExistence type="inferred from homology"/>
<dbReference type="SUPFAM" id="SSF55424">
    <property type="entry name" value="FAD/NAD-linked reductases, dimerisation (C-terminal) domain"/>
    <property type="match status" value="1"/>
</dbReference>
<protein>
    <submittedName>
        <fullName evidence="13">Mercuric reductase</fullName>
    </submittedName>
</protein>
<evidence type="ECO:0000313" key="13">
    <source>
        <dbReference type="EMBL" id="MDS3859900.1"/>
    </source>
</evidence>
<evidence type="ECO:0000256" key="2">
    <source>
        <dbReference type="ARBA" id="ARBA00022630"/>
    </source>
</evidence>
<dbReference type="Pfam" id="PF02852">
    <property type="entry name" value="Pyr_redox_dim"/>
    <property type="match status" value="1"/>
</dbReference>
<keyword evidence="14" id="KW-1185">Reference proteome</keyword>
<dbReference type="InterPro" id="IPR012999">
    <property type="entry name" value="Pyr_OxRdtase_I_AS"/>
</dbReference>